<name>A0A8H7RZE2_9FUNG</name>
<dbReference type="Gene3D" id="2.30.30.40">
    <property type="entry name" value="SH3 Domains"/>
    <property type="match status" value="1"/>
</dbReference>
<evidence type="ECO:0000256" key="2">
    <source>
        <dbReference type="PROSITE-ProRule" id="PRU00192"/>
    </source>
</evidence>
<feature type="compositionally biased region" description="Basic and acidic residues" evidence="3">
    <location>
        <begin position="308"/>
        <end position="317"/>
    </location>
</feature>
<dbReference type="InterPro" id="IPR001452">
    <property type="entry name" value="SH3_domain"/>
</dbReference>
<dbReference type="PANTHER" id="PTHR47174">
    <property type="entry name" value="BRIDGING INTEGRATOR 3"/>
    <property type="match status" value="1"/>
</dbReference>
<dbReference type="FunFam" id="2.30.30.40:FF:000100">
    <property type="entry name" value="SH3 domain-containing YSC84-like protein 1"/>
    <property type="match status" value="1"/>
</dbReference>
<reference evidence="6 7" key="1">
    <citation type="submission" date="2020-12" db="EMBL/GenBank/DDBJ databases">
        <title>Metabolic potential, ecology and presence of endohyphal bacteria is reflected in genomic diversity of Mucoromycotina.</title>
        <authorList>
            <person name="Muszewska A."/>
            <person name="Okrasinska A."/>
            <person name="Steczkiewicz K."/>
            <person name="Drgas O."/>
            <person name="Orlowska M."/>
            <person name="Perlinska-Lenart U."/>
            <person name="Aleksandrzak-Piekarczyk T."/>
            <person name="Szatraj K."/>
            <person name="Zielenkiewicz U."/>
            <person name="Pilsyk S."/>
            <person name="Malc E."/>
            <person name="Mieczkowski P."/>
            <person name="Kruszewska J.S."/>
            <person name="Biernat P."/>
            <person name="Pawlowska J."/>
        </authorList>
    </citation>
    <scope>NUCLEOTIDE SEQUENCE [LARGE SCALE GENOMIC DNA]</scope>
    <source>
        <strain evidence="6 7">CBS 142.35</strain>
    </source>
</reference>
<evidence type="ECO:0000259" key="4">
    <source>
        <dbReference type="PROSITE" id="PS50002"/>
    </source>
</evidence>
<dbReference type="GO" id="GO:0015629">
    <property type="term" value="C:actin cytoskeleton"/>
    <property type="evidence" value="ECO:0007669"/>
    <property type="project" value="TreeGrafter"/>
</dbReference>
<feature type="compositionally biased region" description="Polar residues" evidence="3">
    <location>
        <begin position="356"/>
        <end position="366"/>
    </location>
</feature>
<dbReference type="InterPro" id="IPR036028">
    <property type="entry name" value="SH3-like_dom_sf"/>
</dbReference>
<feature type="domain" description="BAR" evidence="5">
    <location>
        <begin position="15"/>
        <end position="260"/>
    </location>
</feature>
<dbReference type="GO" id="GO:0051666">
    <property type="term" value="P:actin cortical patch localization"/>
    <property type="evidence" value="ECO:0007669"/>
    <property type="project" value="InterPro"/>
</dbReference>
<dbReference type="SUPFAM" id="SSF50044">
    <property type="entry name" value="SH3-domain"/>
    <property type="match status" value="1"/>
</dbReference>
<dbReference type="PANTHER" id="PTHR47174:SF1">
    <property type="entry name" value="REDUCED VIABILITY UPON STARVATION PROTEIN 167"/>
    <property type="match status" value="1"/>
</dbReference>
<dbReference type="AlphaFoldDB" id="A0A8H7RZE2"/>
<dbReference type="GO" id="GO:0008289">
    <property type="term" value="F:lipid binding"/>
    <property type="evidence" value="ECO:0007669"/>
    <property type="project" value="TreeGrafter"/>
</dbReference>
<comment type="caution">
    <text evidence="6">The sequence shown here is derived from an EMBL/GenBank/DDBJ whole genome shotgun (WGS) entry which is preliminary data.</text>
</comment>
<feature type="domain" description="SH3" evidence="4">
    <location>
        <begin position="413"/>
        <end position="472"/>
    </location>
</feature>
<evidence type="ECO:0000259" key="5">
    <source>
        <dbReference type="PROSITE" id="PS51021"/>
    </source>
</evidence>
<protein>
    <submittedName>
        <fullName evidence="6">Uncharacterized protein</fullName>
    </submittedName>
</protein>
<dbReference type="PROSITE" id="PS50002">
    <property type="entry name" value="SH3"/>
    <property type="match status" value="1"/>
</dbReference>
<dbReference type="SMART" id="SM00326">
    <property type="entry name" value="SH3"/>
    <property type="match status" value="1"/>
</dbReference>
<dbReference type="PROSITE" id="PS51021">
    <property type="entry name" value="BAR"/>
    <property type="match status" value="1"/>
</dbReference>
<dbReference type="OrthoDB" id="443981at2759"/>
<dbReference type="Pfam" id="PF00018">
    <property type="entry name" value="SH3_1"/>
    <property type="match status" value="1"/>
</dbReference>
<keyword evidence="7" id="KW-1185">Reference proteome</keyword>
<dbReference type="Proteomes" id="UP000646827">
    <property type="component" value="Unassembled WGS sequence"/>
</dbReference>
<dbReference type="SMART" id="SM00721">
    <property type="entry name" value="BAR"/>
    <property type="match status" value="1"/>
</dbReference>
<dbReference type="CDD" id="cd07599">
    <property type="entry name" value="BAR_Rvs167p"/>
    <property type="match status" value="1"/>
</dbReference>
<dbReference type="Gene3D" id="1.20.1270.60">
    <property type="entry name" value="Arfaptin homology (AH) domain/BAR domain"/>
    <property type="match status" value="1"/>
</dbReference>
<evidence type="ECO:0000313" key="7">
    <source>
        <dbReference type="Proteomes" id="UP000646827"/>
    </source>
</evidence>
<feature type="region of interest" description="Disordered" evidence="3">
    <location>
        <begin position="308"/>
        <end position="412"/>
    </location>
</feature>
<dbReference type="Pfam" id="PF03114">
    <property type="entry name" value="BAR"/>
    <property type="match status" value="1"/>
</dbReference>
<evidence type="ECO:0000256" key="1">
    <source>
        <dbReference type="ARBA" id="ARBA00022443"/>
    </source>
</evidence>
<evidence type="ECO:0000256" key="3">
    <source>
        <dbReference type="SAM" id="MobiDB-lite"/>
    </source>
</evidence>
<proteinExistence type="predicted"/>
<dbReference type="GO" id="GO:0097320">
    <property type="term" value="P:plasma membrane tubulation"/>
    <property type="evidence" value="ECO:0007669"/>
    <property type="project" value="TreeGrafter"/>
</dbReference>
<organism evidence="6 7">
    <name type="scientific">Circinella minor</name>
    <dbReference type="NCBI Taxonomy" id="1195481"/>
    <lineage>
        <taxon>Eukaryota</taxon>
        <taxon>Fungi</taxon>
        <taxon>Fungi incertae sedis</taxon>
        <taxon>Mucoromycota</taxon>
        <taxon>Mucoromycotina</taxon>
        <taxon>Mucoromycetes</taxon>
        <taxon>Mucorales</taxon>
        <taxon>Lichtheimiaceae</taxon>
        <taxon>Circinella</taxon>
    </lineage>
</organism>
<dbReference type="GO" id="GO:0043332">
    <property type="term" value="C:mating projection tip"/>
    <property type="evidence" value="ECO:0007669"/>
    <property type="project" value="TreeGrafter"/>
</dbReference>
<dbReference type="EMBL" id="JAEPRB010000221">
    <property type="protein sequence ID" value="KAG2218593.1"/>
    <property type="molecule type" value="Genomic_DNA"/>
</dbReference>
<dbReference type="PRINTS" id="PR00452">
    <property type="entry name" value="SH3DOMAIN"/>
</dbReference>
<dbReference type="GO" id="GO:0006897">
    <property type="term" value="P:endocytosis"/>
    <property type="evidence" value="ECO:0007669"/>
    <property type="project" value="InterPro"/>
</dbReference>
<keyword evidence="1 2" id="KW-0728">SH3 domain</keyword>
<accession>A0A8H7RZE2</accession>
<feature type="compositionally biased region" description="Low complexity" evidence="3">
    <location>
        <begin position="367"/>
        <end position="392"/>
    </location>
</feature>
<dbReference type="GO" id="GO:1990528">
    <property type="term" value="C:Rvs161p-Rvs167p complex"/>
    <property type="evidence" value="ECO:0007669"/>
    <property type="project" value="TreeGrafter"/>
</dbReference>
<sequence length="472" mass="53817">MSWKGFQKAVNRLPHQILSKKTDVTMDKDFMSLENRFTDLQKVVEKFEKDAESFRDSVSALLTHQASMASFLTVIYDTHLGVQATEQGGVQRRFQQTPASATQAANDTEAAMAYCRDEVLPELDVLDRDVVRPMIELREIMKTISKTMVKRNHKMIDYDRHRSSLNKLKTKEERSFNEEKQIFKVEAQFETATQDYEYLNDMLKQELPRFFHLKAQFIEPIFENFYFMQCKIYGMIYARCYELINANTQHFITHEMTVEDGFEWRKQQRDMRAEMESLDLLKSGGKAWLSASGGSNNSKLSLKERAALRQQEGKEGGESNPFYGSDPSGMNTLPPPAYGAGAGTTHVDSTPMGYGSSKQQQQPPQDTYNNDPYYNNNQTTTTTTTANNNNTYHQRSASRSGPAPPPPPPIANKATKYVVALYDYDAQAEGDLTFRKDDKIELVERTTDANDWWTGRLNGITGIFPGNYVSEL</sequence>
<dbReference type="InterPro" id="IPR004148">
    <property type="entry name" value="BAR_dom"/>
</dbReference>
<dbReference type="InterPro" id="IPR027267">
    <property type="entry name" value="AH/BAR_dom_sf"/>
</dbReference>
<dbReference type="GO" id="GO:0031097">
    <property type="term" value="C:medial cortex"/>
    <property type="evidence" value="ECO:0007669"/>
    <property type="project" value="TreeGrafter"/>
</dbReference>
<gene>
    <name evidence="6" type="ORF">INT45_013647</name>
</gene>
<dbReference type="InterPro" id="IPR046982">
    <property type="entry name" value="BIN3/RVS161-like"/>
</dbReference>
<evidence type="ECO:0000313" key="6">
    <source>
        <dbReference type="EMBL" id="KAG2218593.1"/>
    </source>
</evidence>
<dbReference type="SUPFAM" id="SSF103657">
    <property type="entry name" value="BAR/IMD domain-like"/>
    <property type="match status" value="1"/>
</dbReference>